<evidence type="ECO:0000313" key="2">
    <source>
        <dbReference type="Proteomes" id="UP000064201"/>
    </source>
</evidence>
<gene>
    <name evidence="1" type="ORF">TVD_00315</name>
</gene>
<dbReference type="KEGG" id="tvr:TVD_00315"/>
<keyword evidence="2" id="KW-1185">Reference proteome</keyword>
<dbReference type="Proteomes" id="UP000064201">
    <property type="component" value="Chromosome"/>
</dbReference>
<dbReference type="EMBL" id="CP011367">
    <property type="protein sequence ID" value="AKJ93899.1"/>
    <property type="molecule type" value="Genomic_DNA"/>
</dbReference>
<dbReference type="InterPro" id="IPR017467">
    <property type="entry name" value="CHP03016_PEP-CTERM"/>
</dbReference>
<reference evidence="1 2" key="1">
    <citation type="submission" date="2015-04" db="EMBL/GenBank/DDBJ databases">
        <title>Complete Sequence for the Genome of the Thioalkalivibrio versutus D301.</title>
        <authorList>
            <person name="Mu T."/>
            <person name="Zhou J."/>
            <person name="Xu X."/>
        </authorList>
    </citation>
    <scope>NUCLEOTIDE SEQUENCE [LARGE SCALE GENOMIC DNA]</scope>
    <source>
        <strain evidence="1 2">D301</strain>
    </source>
</reference>
<proteinExistence type="predicted"/>
<sequence length="511" mass="57244">MSPTPPPASFQRQGWPLPARWWLVGTAVVALASPASALAVEWTLTPRVTVSAEVTDNVRLAPRGQEDADLIGTVSPGFTLQGEGARSDTRIDYRLNSRSYLDDSRQDRTSHALRARSNWELVDDTFFVNAGASRTEQVASLLDPVGIGSSTPRGNLQETTAYSVSPMLRTRYGSFATQEVRYTYGETLYHQSNRQDSDFHRGEYVLNSGAAFNRPFWQLAGFYEEERFEDGLVGEFGQISGTLGYRFGRSLRLFGVVGEDSNNYLTTREDDDGSFWQVGAGWAPTSVTNIEARYGERYFGKNRALSVNHRSRRATYRLSYDEGVSSTRQRGGRQFDALADQLGLTVEGLFALSALFGLDVDDIDELLARFGLTDEAFVEGFYLTRSWRASWTYDTGRSVFGINLVQTERESETQTNVGLFEDNRTQRGANAFWQWRYGPRTTSLVSTGVTRTDFADSDREDDLWYLRASVSRQVTPDTTASLAVRHQRRESNSAASEYSENAIIGTLTKEF</sequence>
<dbReference type="NCBIfam" id="TIGR03016">
    <property type="entry name" value="pepcterm_hypo_1"/>
    <property type="match status" value="1"/>
</dbReference>
<accession>A0A0G3G0I2</accession>
<dbReference type="STRING" id="106634.TVD_00315"/>
<evidence type="ECO:0000313" key="1">
    <source>
        <dbReference type="EMBL" id="AKJ93899.1"/>
    </source>
</evidence>
<name>A0A0G3G0I2_9GAMM</name>
<dbReference type="PATRIC" id="fig|106634.4.peg.63"/>
<protein>
    <submittedName>
        <fullName evidence="1">Exosortase</fullName>
    </submittedName>
</protein>
<organism evidence="1 2">
    <name type="scientific">Thioalkalivibrio versutus</name>
    <dbReference type="NCBI Taxonomy" id="106634"/>
    <lineage>
        <taxon>Bacteria</taxon>
        <taxon>Pseudomonadati</taxon>
        <taxon>Pseudomonadota</taxon>
        <taxon>Gammaproteobacteria</taxon>
        <taxon>Chromatiales</taxon>
        <taxon>Ectothiorhodospiraceae</taxon>
        <taxon>Thioalkalivibrio</taxon>
    </lineage>
</organism>
<dbReference type="AlphaFoldDB" id="A0A0G3G0I2"/>